<keyword evidence="2" id="KW-1185">Reference proteome</keyword>
<proteinExistence type="predicted"/>
<dbReference type="Proteomes" id="UP000463883">
    <property type="component" value="Chromosome"/>
</dbReference>
<sequence length="287" mass="33392">MRKFLLGDFMQNMEDKIKTYYNLLLNVFANTKRTKHIKSVLCQRLTSEYNELSAKQDYESSDEILKFEKDITSKINLMKKNLTGVVGIRIELDKSHHNVAEDMTVIFNSSYNKPEADKEKIYMNIIKEISKIDFCFLPSVEDWWFDCNQCFVICALDEKGGCIGSMGDYSGVGDEIPVGYISTEGYYGQVAKNLKEFLELVVFYPFWRDVIECQQSGKSYDVVKMEKEWAEGIAEYHKKQTKIAIDLQLHKNADSISHMFINLQQTKNFLVWACDDKNTKFKMLLQL</sequence>
<evidence type="ECO:0000313" key="1">
    <source>
        <dbReference type="EMBL" id="QHI71207.1"/>
    </source>
</evidence>
<dbReference type="EMBL" id="CP047591">
    <property type="protein sequence ID" value="QHI71207.1"/>
    <property type="molecule type" value="Genomic_DNA"/>
</dbReference>
<accession>A0A6P1MBA5</accession>
<evidence type="ECO:0000313" key="2">
    <source>
        <dbReference type="Proteomes" id="UP000463883"/>
    </source>
</evidence>
<dbReference type="KEGG" id="amic:Ami3637_01285"/>
<gene>
    <name evidence="1" type="ORF">Ami3637_01285</name>
</gene>
<dbReference type="RefSeq" id="WP_162360983.1">
    <property type="nucleotide sequence ID" value="NZ_CP047591.1"/>
</dbReference>
<reference evidence="1 2" key="1">
    <citation type="submission" date="2020-01" db="EMBL/GenBank/DDBJ databases">
        <title>Genomic analysis of Aminipila sp. CBA3637.</title>
        <authorList>
            <person name="Kim Y.B."/>
            <person name="Roh S.W."/>
        </authorList>
    </citation>
    <scope>NUCLEOTIDE SEQUENCE [LARGE SCALE GENOMIC DNA]</scope>
    <source>
        <strain evidence="1 2">CBA3637</strain>
    </source>
</reference>
<organism evidence="1 2">
    <name type="scientific">Aminipila terrae</name>
    <dbReference type="NCBI Taxonomy" id="2697030"/>
    <lineage>
        <taxon>Bacteria</taxon>
        <taxon>Bacillati</taxon>
        <taxon>Bacillota</taxon>
        <taxon>Clostridia</taxon>
        <taxon>Peptostreptococcales</taxon>
        <taxon>Anaerovoracaceae</taxon>
        <taxon>Aminipila</taxon>
    </lineage>
</organism>
<name>A0A6P1MBA5_9FIRM</name>
<dbReference type="AlphaFoldDB" id="A0A6P1MBA5"/>
<protein>
    <submittedName>
        <fullName evidence="1">Uncharacterized protein</fullName>
    </submittedName>
</protein>